<dbReference type="Pfam" id="PF00575">
    <property type="entry name" value="S1"/>
    <property type="match status" value="2"/>
</dbReference>
<evidence type="ECO:0000256" key="3">
    <source>
        <dbReference type="ARBA" id="ARBA00023274"/>
    </source>
</evidence>
<dbReference type="GO" id="GO:0003735">
    <property type="term" value="F:structural constituent of ribosome"/>
    <property type="evidence" value="ECO:0007669"/>
    <property type="project" value="TreeGrafter"/>
</dbReference>
<keyword evidence="2 5" id="KW-0689">Ribosomal protein</keyword>
<dbReference type="GO" id="GO:0006412">
    <property type="term" value="P:translation"/>
    <property type="evidence" value="ECO:0007669"/>
    <property type="project" value="TreeGrafter"/>
</dbReference>
<feature type="domain" description="S1 motif" evidence="4">
    <location>
        <begin position="23"/>
        <end position="93"/>
    </location>
</feature>
<dbReference type="AlphaFoldDB" id="A0A1Z1M908"/>
<name>A0A1Z1M908_9FLOR</name>
<proteinExistence type="inferred from homology"/>
<accession>A0A1Z1M908</accession>
<dbReference type="Gene3D" id="2.40.50.140">
    <property type="entry name" value="Nucleic acid-binding proteins"/>
    <property type="match status" value="2"/>
</dbReference>
<dbReference type="InterPro" id="IPR003029">
    <property type="entry name" value="S1_domain"/>
</dbReference>
<evidence type="ECO:0000313" key="5">
    <source>
        <dbReference type="EMBL" id="ARW62373.1"/>
    </source>
</evidence>
<dbReference type="PROSITE" id="PS50126">
    <property type="entry name" value="S1"/>
    <property type="match status" value="3"/>
</dbReference>
<sequence>MINKKYNKFQYILEQYKYNLQSGDIVAGTINYRESNGFLVIIGDNISGYLPQEEINIEFVTDHQNNNLLVNTTREFFLIKYNTYIKQYILSIKRLNYIRGWNRIKQLYLENIILISHIQHINKGGLIIYLEKIQAFIPKSHIALNNKSILYNKPIECKILIANEKKNQLILSNKSARLHLSAHKLRIGEITYGIIIKIKNYGIFVNIYNTIALLHISEIGSIYIKNINHMFITGELIKVKIIHIDKKQGRISVSKRNIKL</sequence>
<dbReference type="RefSeq" id="YP_009393811.1">
    <property type="nucleotide sequence ID" value="NC_035269.1"/>
</dbReference>
<feature type="domain" description="S1 motif" evidence="4">
    <location>
        <begin position="111"/>
        <end position="174"/>
    </location>
</feature>
<dbReference type="SUPFAM" id="SSF50249">
    <property type="entry name" value="Nucleic acid-binding proteins"/>
    <property type="match status" value="3"/>
</dbReference>
<feature type="domain" description="S1 motif" evidence="4">
    <location>
        <begin position="188"/>
        <end position="256"/>
    </location>
</feature>
<evidence type="ECO:0000256" key="1">
    <source>
        <dbReference type="ARBA" id="ARBA00006767"/>
    </source>
</evidence>
<dbReference type="EMBL" id="MF101422">
    <property type="protein sequence ID" value="ARW62373.1"/>
    <property type="molecule type" value="Genomic_DNA"/>
</dbReference>
<organism evidence="5">
    <name type="scientific">Caloglossa beccarii</name>
    <dbReference type="NCBI Taxonomy" id="131038"/>
    <lineage>
        <taxon>Eukaryota</taxon>
        <taxon>Rhodophyta</taxon>
        <taxon>Florideophyceae</taxon>
        <taxon>Rhodymeniophycidae</taxon>
        <taxon>Ceramiales</taxon>
        <taxon>Delesseriaceae</taxon>
        <taxon>Caloglossa</taxon>
    </lineage>
</organism>
<geneLocation type="chloroplast" evidence="5"/>
<dbReference type="InterPro" id="IPR012340">
    <property type="entry name" value="NA-bd_OB-fold"/>
</dbReference>
<evidence type="ECO:0000256" key="2">
    <source>
        <dbReference type="ARBA" id="ARBA00022980"/>
    </source>
</evidence>
<keyword evidence="5" id="KW-0150">Chloroplast</keyword>
<dbReference type="InterPro" id="IPR050437">
    <property type="entry name" value="Ribos_protein_bS1-like"/>
</dbReference>
<reference evidence="5" key="1">
    <citation type="journal article" date="2017" name="J. Phycol.">
        <title>Analysis of chloroplast genomes and a supermatrix inform reclassification of the Rhodomelaceae (Rhodophyta).</title>
        <authorList>
            <person name="Diaz-Tapia P."/>
            <person name="Maggs C.A."/>
            <person name="West J.A."/>
            <person name="Verbruggen H."/>
        </authorList>
    </citation>
    <scope>NUCLEOTIDE SEQUENCE</scope>
    <source>
        <strain evidence="5">JW4523</strain>
    </source>
</reference>
<dbReference type="PANTHER" id="PTHR10724:SF7">
    <property type="entry name" value="SMALL RIBOSOMAL SUBUNIT PROTEIN BS1C"/>
    <property type="match status" value="1"/>
</dbReference>
<comment type="similarity">
    <text evidence="1">Belongs to the bacterial ribosomal protein bS1 family.</text>
</comment>
<gene>
    <name evidence="5" type="primary">rps1</name>
</gene>
<dbReference type="PANTHER" id="PTHR10724">
    <property type="entry name" value="30S RIBOSOMAL PROTEIN S1"/>
    <property type="match status" value="1"/>
</dbReference>
<dbReference type="GO" id="GO:0003729">
    <property type="term" value="F:mRNA binding"/>
    <property type="evidence" value="ECO:0007669"/>
    <property type="project" value="TreeGrafter"/>
</dbReference>
<protein>
    <submittedName>
        <fullName evidence="5">Ribosomal protein S1</fullName>
    </submittedName>
</protein>
<dbReference type="SMART" id="SM00316">
    <property type="entry name" value="S1"/>
    <property type="match status" value="3"/>
</dbReference>
<dbReference type="GeneID" id="33355564"/>
<keyword evidence="3" id="KW-0687">Ribonucleoprotein</keyword>
<keyword evidence="5" id="KW-0934">Plastid</keyword>
<evidence type="ECO:0000259" key="4">
    <source>
        <dbReference type="PROSITE" id="PS50126"/>
    </source>
</evidence>
<dbReference type="GO" id="GO:1990904">
    <property type="term" value="C:ribonucleoprotein complex"/>
    <property type="evidence" value="ECO:0007669"/>
    <property type="project" value="UniProtKB-KW"/>
</dbReference>
<dbReference type="GO" id="GO:0005840">
    <property type="term" value="C:ribosome"/>
    <property type="evidence" value="ECO:0007669"/>
    <property type="project" value="UniProtKB-KW"/>
</dbReference>